<dbReference type="Proteomes" id="UP001529510">
    <property type="component" value="Unassembled WGS sequence"/>
</dbReference>
<evidence type="ECO:0000313" key="3">
    <source>
        <dbReference type="Proteomes" id="UP001529510"/>
    </source>
</evidence>
<keyword evidence="1" id="KW-1133">Transmembrane helix</keyword>
<accession>A0ABD0PB80</accession>
<evidence type="ECO:0000313" key="2">
    <source>
        <dbReference type="EMBL" id="KAL0170328.1"/>
    </source>
</evidence>
<reference evidence="2 3" key="1">
    <citation type="submission" date="2024-05" db="EMBL/GenBank/DDBJ databases">
        <title>Genome sequencing and assembly of Indian major carp, Cirrhinus mrigala (Hamilton, 1822).</title>
        <authorList>
            <person name="Mohindra V."/>
            <person name="Chowdhury L.M."/>
            <person name="Lal K."/>
            <person name="Jena J.K."/>
        </authorList>
    </citation>
    <scope>NUCLEOTIDE SEQUENCE [LARGE SCALE GENOMIC DNA]</scope>
    <source>
        <strain evidence="2">CM1030</strain>
        <tissue evidence="2">Blood</tissue>
    </source>
</reference>
<keyword evidence="3" id="KW-1185">Reference proteome</keyword>
<name>A0ABD0PB80_CIRMR</name>
<keyword evidence="1" id="KW-0472">Membrane</keyword>
<proteinExistence type="predicted"/>
<protein>
    <submittedName>
        <fullName evidence="2">Uncharacterized protein</fullName>
    </submittedName>
</protein>
<dbReference type="AlphaFoldDB" id="A0ABD0PB80"/>
<dbReference type="EMBL" id="JAMKFB020000017">
    <property type="protein sequence ID" value="KAL0170328.1"/>
    <property type="molecule type" value="Genomic_DNA"/>
</dbReference>
<comment type="caution">
    <text evidence="2">The sequence shown here is derived from an EMBL/GenBank/DDBJ whole genome shotgun (WGS) entry which is preliminary data.</text>
</comment>
<gene>
    <name evidence="2" type="ORF">M9458_034924</name>
</gene>
<feature type="non-terminal residue" evidence="2">
    <location>
        <position position="1"/>
    </location>
</feature>
<keyword evidence="1" id="KW-0812">Transmembrane</keyword>
<sequence>VRHNVRQHFLGSATLKLIYDVITWFSTQMAICYTVVPFVLLAVGPSLKFY</sequence>
<feature type="non-terminal residue" evidence="2">
    <location>
        <position position="50"/>
    </location>
</feature>
<organism evidence="2 3">
    <name type="scientific">Cirrhinus mrigala</name>
    <name type="common">Mrigala</name>
    <dbReference type="NCBI Taxonomy" id="683832"/>
    <lineage>
        <taxon>Eukaryota</taxon>
        <taxon>Metazoa</taxon>
        <taxon>Chordata</taxon>
        <taxon>Craniata</taxon>
        <taxon>Vertebrata</taxon>
        <taxon>Euteleostomi</taxon>
        <taxon>Actinopterygii</taxon>
        <taxon>Neopterygii</taxon>
        <taxon>Teleostei</taxon>
        <taxon>Ostariophysi</taxon>
        <taxon>Cypriniformes</taxon>
        <taxon>Cyprinidae</taxon>
        <taxon>Labeoninae</taxon>
        <taxon>Labeonini</taxon>
        <taxon>Cirrhinus</taxon>
    </lineage>
</organism>
<feature type="transmembrane region" description="Helical" evidence="1">
    <location>
        <begin position="21"/>
        <end position="43"/>
    </location>
</feature>
<evidence type="ECO:0000256" key="1">
    <source>
        <dbReference type="SAM" id="Phobius"/>
    </source>
</evidence>